<dbReference type="VEuPathDB" id="VectorBase:ASIC016973"/>
<evidence type="ECO:0000313" key="2">
    <source>
        <dbReference type="EnsemblMetazoa" id="ASIC016973-PA"/>
    </source>
</evidence>
<protein>
    <submittedName>
        <fullName evidence="1 2">Uncharacterized protein</fullName>
    </submittedName>
</protein>
<name>A0A084WFH6_ANOSI</name>
<gene>
    <name evidence="1" type="ORF">ZHAS_00016973</name>
</gene>
<dbReference type="AlphaFoldDB" id="A0A084WFH6"/>
<keyword evidence="3" id="KW-1185">Reference proteome</keyword>
<sequence>MGTTGSWSRRAGCFVAYDLRIVYPDRIYDPSRGCKNGTSLRKSPTQTLAVTLHSLSLPLFLSSSALLCGRHTSSRARAHAYEVLNEPRRIERARWGSKKRLSAARCARTDFSRHMLSFASASLSLSPSRLVPCLCLCSHRPGLGLGASDPHSISSHNRYLLARSLLRTQTPLYGVLLGAGATSRA</sequence>
<evidence type="ECO:0000313" key="3">
    <source>
        <dbReference type="Proteomes" id="UP000030765"/>
    </source>
</evidence>
<evidence type="ECO:0000313" key="1">
    <source>
        <dbReference type="EMBL" id="KFB48970.1"/>
    </source>
</evidence>
<reference evidence="1 3" key="1">
    <citation type="journal article" date="2014" name="BMC Genomics">
        <title>Genome sequence of Anopheles sinensis provides insight into genetics basis of mosquito competence for malaria parasites.</title>
        <authorList>
            <person name="Zhou D."/>
            <person name="Zhang D."/>
            <person name="Ding G."/>
            <person name="Shi L."/>
            <person name="Hou Q."/>
            <person name="Ye Y."/>
            <person name="Xu Y."/>
            <person name="Zhou H."/>
            <person name="Xiong C."/>
            <person name="Li S."/>
            <person name="Yu J."/>
            <person name="Hong S."/>
            <person name="Yu X."/>
            <person name="Zou P."/>
            <person name="Chen C."/>
            <person name="Chang X."/>
            <person name="Wang W."/>
            <person name="Lv Y."/>
            <person name="Sun Y."/>
            <person name="Ma L."/>
            <person name="Shen B."/>
            <person name="Zhu C."/>
        </authorList>
    </citation>
    <scope>NUCLEOTIDE SEQUENCE [LARGE SCALE GENOMIC DNA]</scope>
</reference>
<dbReference type="EMBL" id="ATLV01023351">
    <property type="status" value="NOT_ANNOTATED_CDS"/>
    <property type="molecule type" value="Genomic_DNA"/>
</dbReference>
<dbReference type="EnsemblMetazoa" id="ASIC016973-RA">
    <property type="protein sequence ID" value="ASIC016973-PA"/>
    <property type="gene ID" value="ASIC016973"/>
</dbReference>
<dbReference type="EMBL" id="KE525342">
    <property type="protein sequence ID" value="KFB48970.1"/>
    <property type="molecule type" value="Genomic_DNA"/>
</dbReference>
<dbReference type="Proteomes" id="UP000030765">
    <property type="component" value="Unassembled WGS sequence"/>
</dbReference>
<organism evidence="1">
    <name type="scientific">Anopheles sinensis</name>
    <name type="common">Mosquito</name>
    <dbReference type="NCBI Taxonomy" id="74873"/>
    <lineage>
        <taxon>Eukaryota</taxon>
        <taxon>Metazoa</taxon>
        <taxon>Ecdysozoa</taxon>
        <taxon>Arthropoda</taxon>
        <taxon>Hexapoda</taxon>
        <taxon>Insecta</taxon>
        <taxon>Pterygota</taxon>
        <taxon>Neoptera</taxon>
        <taxon>Endopterygota</taxon>
        <taxon>Diptera</taxon>
        <taxon>Nematocera</taxon>
        <taxon>Culicoidea</taxon>
        <taxon>Culicidae</taxon>
        <taxon>Anophelinae</taxon>
        <taxon>Anopheles</taxon>
    </lineage>
</organism>
<reference evidence="2" key="2">
    <citation type="submission" date="2020-05" db="UniProtKB">
        <authorList>
            <consortium name="EnsemblMetazoa"/>
        </authorList>
    </citation>
    <scope>IDENTIFICATION</scope>
</reference>
<accession>A0A084WFH6</accession>
<proteinExistence type="predicted"/>